<evidence type="ECO:0000313" key="1">
    <source>
        <dbReference type="EMBL" id="SVA36415.1"/>
    </source>
</evidence>
<dbReference type="AlphaFoldDB" id="A0A381V7R1"/>
<dbReference type="Pfam" id="PF06945">
    <property type="entry name" value="DUF1289"/>
    <property type="match status" value="1"/>
</dbReference>
<reference evidence="1" key="1">
    <citation type="submission" date="2018-05" db="EMBL/GenBank/DDBJ databases">
        <authorList>
            <person name="Lanie J.A."/>
            <person name="Ng W.-L."/>
            <person name="Kazmierczak K.M."/>
            <person name="Andrzejewski T.M."/>
            <person name="Davidsen T.M."/>
            <person name="Wayne K.J."/>
            <person name="Tettelin H."/>
            <person name="Glass J.I."/>
            <person name="Rusch D."/>
            <person name="Podicherti R."/>
            <person name="Tsui H.-C.T."/>
            <person name="Winkler M.E."/>
        </authorList>
    </citation>
    <scope>NUCLEOTIDE SEQUENCE</scope>
</reference>
<dbReference type="PANTHER" id="PTHR35175:SF2">
    <property type="entry name" value="DUF1289 DOMAIN-CONTAINING PROTEIN"/>
    <property type="match status" value="1"/>
</dbReference>
<name>A0A381V7R1_9ZZZZ</name>
<organism evidence="1">
    <name type="scientific">marine metagenome</name>
    <dbReference type="NCBI Taxonomy" id="408172"/>
    <lineage>
        <taxon>unclassified sequences</taxon>
        <taxon>metagenomes</taxon>
        <taxon>ecological metagenomes</taxon>
    </lineage>
</organism>
<gene>
    <name evidence="1" type="ORF">METZ01_LOCUS89269</name>
</gene>
<evidence type="ECO:0008006" key="2">
    <source>
        <dbReference type="Google" id="ProtNLM"/>
    </source>
</evidence>
<protein>
    <recommendedName>
        <fullName evidence="2">DUF1289 domain-containing protein</fullName>
    </recommendedName>
</protein>
<proteinExistence type="predicted"/>
<sequence length="63" mass="7400">MNEQTKLRQIISPCVSICKYNKSNFCMGCNRHMNEIFDWFDYSDEMRTAIMKDLANRDIGDSA</sequence>
<dbReference type="PANTHER" id="PTHR35175">
    <property type="entry name" value="DUF1289 DOMAIN-CONTAINING PROTEIN"/>
    <property type="match status" value="1"/>
</dbReference>
<dbReference type="InterPro" id="IPR010710">
    <property type="entry name" value="DUF1289"/>
</dbReference>
<dbReference type="EMBL" id="UINC01008080">
    <property type="protein sequence ID" value="SVA36415.1"/>
    <property type="molecule type" value="Genomic_DNA"/>
</dbReference>
<accession>A0A381V7R1</accession>